<evidence type="ECO:0000313" key="2">
    <source>
        <dbReference type="EMBL" id="CRY94123.1"/>
    </source>
</evidence>
<geneLocation type="plasmid" evidence="2">
    <name>pRGRH0180</name>
</geneLocation>
<dbReference type="Gene3D" id="3.30.2310.20">
    <property type="entry name" value="RelE-like"/>
    <property type="match status" value="1"/>
</dbReference>
<dbReference type="GO" id="GO:0004521">
    <property type="term" value="F:RNA endonuclease activity"/>
    <property type="evidence" value="ECO:0007669"/>
    <property type="project" value="TreeGrafter"/>
</dbReference>
<proteinExistence type="predicted"/>
<sequence length="92" mass="11046">MMKTLRYSTQYKKDFKRYRNNPSKLEKLLEVFQMLENEIELPAKYRAHMLKGDYLGCMECHIEGDFLLIWLDAETDIIEVLRLGSHSELFKK</sequence>
<dbReference type="GO" id="GO:0006402">
    <property type="term" value="P:mRNA catabolic process"/>
    <property type="evidence" value="ECO:0007669"/>
    <property type="project" value="TreeGrafter"/>
</dbReference>
<reference evidence="2" key="2">
    <citation type="submission" date="2015-07" db="EMBL/GenBank/DDBJ databases">
        <title>Plasmids, circular viruses and viroids from rat gut.</title>
        <authorList>
            <person name="Jorgensen T.J."/>
            <person name="Hansen M.A."/>
            <person name="Xu Z."/>
            <person name="Tabak M.A."/>
            <person name="Sorensen S.J."/>
            <person name="Hansen L.H."/>
        </authorList>
    </citation>
    <scope>NUCLEOTIDE SEQUENCE</scope>
    <source>
        <plasmid evidence="2">pRGRH0180</plasmid>
    </source>
</reference>
<dbReference type="Pfam" id="PF15738">
    <property type="entry name" value="YafQ_toxin"/>
    <property type="match status" value="1"/>
</dbReference>
<dbReference type="PANTHER" id="PTHR40588:SF1">
    <property type="entry name" value="MRNA INTERFERASE TOXIN YAFQ"/>
    <property type="match status" value="1"/>
</dbReference>
<keyword evidence="1" id="KW-1277">Toxin-antitoxin system</keyword>
<dbReference type="InterPro" id="IPR004386">
    <property type="entry name" value="Toxin_YafQ-like"/>
</dbReference>
<accession>A0A0H5PX13</accession>
<dbReference type="PANTHER" id="PTHR40588">
    <property type="entry name" value="MRNA INTERFERASE TOXIN YAFQ"/>
    <property type="match status" value="1"/>
</dbReference>
<name>A0A0H5PX13_9ZZZZ</name>
<dbReference type="EMBL" id="LN852865">
    <property type="protein sequence ID" value="CRY94123.1"/>
    <property type="molecule type" value="Genomic_DNA"/>
</dbReference>
<dbReference type="NCBIfam" id="TIGR02385">
    <property type="entry name" value="RelE_StbE"/>
    <property type="match status" value="1"/>
</dbReference>
<evidence type="ECO:0000256" key="1">
    <source>
        <dbReference type="ARBA" id="ARBA00022649"/>
    </source>
</evidence>
<dbReference type="SUPFAM" id="SSF143011">
    <property type="entry name" value="RelE-like"/>
    <property type="match status" value="1"/>
</dbReference>
<dbReference type="InterPro" id="IPR007712">
    <property type="entry name" value="RelE/ParE_toxin"/>
</dbReference>
<organism evidence="2">
    <name type="scientific">uncultured prokaryote</name>
    <dbReference type="NCBI Taxonomy" id="198431"/>
    <lineage>
        <taxon>unclassified sequences</taxon>
        <taxon>environmental samples</taxon>
    </lineage>
</organism>
<dbReference type="InterPro" id="IPR035093">
    <property type="entry name" value="RelE/ParE_toxin_dom_sf"/>
</dbReference>
<keyword evidence="2" id="KW-0614">Plasmid</keyword>
<dbReference type="PIRSF" id="PIRSF006156">
    <property type="entry name" value="YafQ"/>
    <property type="match status" value="1"/>
</dbReference>
<protein>
    <submittedName>
        <fullName evidence="2">Uncharacterized protein</fullName>
    </submittedName>
</protein>
<reference evidence="2" key="1">
    <citation type="submission" date="2015-06" db="EMBL/GenBank/DDBJ databases">
        <authorList>
            <person name="Joergensen T."/>
        </authorList>
    </citation>
    <scope>NUCLEOTIDE SEQUENCE</scope>
    <source>
        <plasmid evidence="2">pRGRH0180</plasmid>
    </source>
</reference>
<dbReference type="AlphaFoldDB" id="A0A0H5PX13"/>